<dbReference type="PANTHER" id="PTHR23522">
    <property type="entry name" value="BLL5896 PROTEIN"/>
    <property type="match status" value="1"/>
</dbReference>
<feature type="transmembrane region" description="Helical" evidence="8">
    <location>
        <begin position="365"/>
        <end position="384"/>
    </location>
</feature>
<dbReference type="EMBL" id="LR743510">
    <property type="protein sequence ID" value="CAA2136362.1"/>
    <property type="molecule type" value="Genomic_DNA"/>
</dbReference>
<evidence type="ECO:0000256" key="6">
    <source>
        <dbReference type="ARBA" id="ARBA00022989"/>
    </source>
</evidence>
<evidence type="ECO:0000259" key="9">
    <source>
        <dbReference type="Pfam" id="PF12832"/>
    </source>
</evidence>
<sequence>MSDRTDDRRPLARHLALFVALYAGYGALSPFLPLFLERRGLPAHEIAWLIALAILVRMVAGPLAGWIADRWGIVRPVLAGAAALAGLAAFGHLAVTGFANLLAVGLAYAVLTAPLAPFSDALAMAASQNGRRFVYGWVRGVGSAAFILATSVVGWLVPGLGIEAAILIGGGLFVAAGLAANGLGTGRPPEVAARPRPRRGVSEVLANRRFRRVVLAASLVMGAHAMHDAFAMILWSRNSIPAGIAGLLWSEAVAAEILVFLLAGPWILRRLDPGRAIGLAAVAGALRWGISAETVALPALVAIQCLHGLTFALLHLACLKEIERCVPPDLTATALTLYGPLGLGLSSALFTLASGPLFAAYGASGFWGMSGVSLAALPVAIGLGRGERSRSGERVRT</sequence>
<dbReference type="GO" id="GO:0005886">
    <property type="term" value="C:plasma membrane"/>
    <property type="evidence" value="ECO:0007669"/>
    <property type="project" value="UniProtKB-SubCell"/>
</dbReference>
<keyword evidence="2" id="KW-0813">Transport</keyword>
<evidence type="ECO:0000256" key="8">
    <source>
        <dbReference type="SAM" id="Phobius"/>
    </source>
</evidence>
<feature type="transmembrane region" description="Helical" evidence="8">
    <location>
        <begin position="330"/>
        <end position="353"/>
    </location>
</feature>
<reference evidence="10" key="1">
    <citation type="submission" date="2019-12" db="EMBL/GenBank/DDBJ databases">
        <authorList>
            <person name="Cremers G."/>
        </authorList>
    </citation>
    <scope>NUCLEOTIDE SEQUENCE</scope>
    <source>
        <strain evidence="10">Mbul2</strain>
        <plasmid evidence="10">1</plasmid>
    </source>
</reference>
<name>A0A679JCC0_9HYPH</name>
<evidence type="ECO:0000256" key="5">
    <source>
        <dbReference type="ARBA" id="ARBA00022692"/>
    </source>
</evidence>
<keyword evidence="3" id="KW-1003">Cell membrane</keyword>
<dbReference type="InterPro" id="IPR024989">
    <property type="entry name" value="MFS_assoc_dom"/>
</dbReference>
<comment type="subcellular location">
    <subcellularLocation>
        <location evidence="1">Cell inner membrane</location>
        <topology evidence="1">Multi-pass membrane protein</topology>
    </subcellularLocation>
</comment>
<feature type="domain" description="Major facilitator superfamily associated" evidence="9">
    <location>
        <begin position="20"/>
        <end position="365"/>
    </location>
</feature>
<keyword evidence="5 8" id="KW-0812">Transmembrane</keyword>
<dbReference type="GO" id="GO:0030395">
    <property type="term" value="F:lactose binding"/>
    <property type="evidence" value="ECO:0007669"/>
    <property type="project" value="TreeGrafter"/>
</dbReference>
<dbReference type="NCBIfam" id="NF037955">
    <property type="entry name" value="mfs"/>
    <property type="match status" value="1"/>
</dbReference>
<dbReference type="Gene3D" id="1.20.1250.20">
    <property type="entry name" value="MFS general substrate transporter like domains"/>
    <property type="match status" value="2"/>
</dbReference>
<organism evidence="10">
    <name type="scientific">Methylobacterium bullatum</name>
    <dbReference type="NCBI Taxonomy" id="570505"/>
    <lineage>
        <taxon>Bacteria</taxon>
        <taxon>Pseudomonadati</taxon>
        <taxon>Pseudomonadota</taxon>
        <taxon>Alphaproteobacteria</taxon>
        <taxon>Hyphomicrobiales</taxon>
        <taxon>Methylobacteriaceae</taxon>
        <taxon>Methylobacterium</taxon>
    </lineage>
</organism>
<keyword evidence="6 8" id="KW-1133">Transmembrane helix</keyword>
<dbReference type="InterPro" id="IPR026032">
    <property type="entry name" value="HcaT-like"/>
</dbReference>
<feature type="transmembrane region" description="Helical" evidence="8">
    <location>
        <begin position="137"/>
        <end position="158"/>
    </location>
</feature>
<evidence type="ECO:0000313" key="10">
    <source>
        <dbReference type="EMBL" id="CAA2136362.1"/>
    </source>
</evidence>
<dbReference type="Pfam" id="PF12832">
    <property type="entry name" value="MFS_1_like"/>
    <property type="match status" value="1"/>
</dbReference>
<dbReference type="SUPFAM" id="SSF103473">
    <property type="entry name" value="MFS general substrate transporter"/>
    <property type="match status" value="1"/>
</dbReference>
<proteinExistence type="predicted"/>
<dbReference type="GO" id="GO:0015528">
    <property type="term" value="F:lactose:proton symporter activity"/>
    <property type="evidence" value="ECO:0007669"/>
    <property type="project" value="TreeGrafter"/>
</dbReference>
<feature type="transmembrane region" description="Helical" evidence="8">
    <location>
        <begin position="46"/>
        <end position="65"/>
    </location>
</feature>
<keyword evidence="4" id="KW-0997">Cell inner membrane</keyword>
<evidence type="ECO:0000256" key="7">
    <source>
        <dbReference type="ARBA" id="ARBA00023136"/>
    </source>
</evidence>
<accession>A0A679JCC0</accession>
<dbReference type="PIRSF" id="PIRSF004925">
    <property type="entry name" value="HcaT"/>
    <property type="match status" value="1"/>
</dbReference>
<protein>
    <submittedName>
        <fullName evidence="10">Putative 3-phenylpropionic acid transporter</fullName>
    </submittedName>
</protein>
<evidence type="ECO:0000256" key="3">
    <source>
        <dbReference type="ARBA" id="ARBA00022475"/>
    </source>
</evidence>
<evidence type="ECO:0000256" key="2">
    <source>
        <dbReference type="ARBA" id="ARBA00022448"/>
    </source>
</evidence>
<geneLocation type="plasmid" evidence="10">
    <name>1</name>
</geneLocation>
<dbReference type="AlphaFoldDB" id="A0A679JCC0"/>
<dbReference type="InterPro" id="IPR036259">
    <property type="entry name" value="MFS_trans_sf"/>
</dbReference>
<gene>
    <name evidence="10" type="primary">hcaT_1</name>
    <name evidence="10" type="ORF">MBLL_00076</name>
</gene>
<keyword evidence="10" id="KW-0614">Plasmid</keyword>
<feature type="transmembrane region" description="Helical" evidence="8">
    <location>
        <begin position="12"/>
        <end position="34"/>
    </location>
</feature>
<feature type="transmembrane region" description="Helical" evidence="8">
    <location>
        <begin position="101"/>
        <end position="125"/>
    </location>
</feature>
<feature type="transmembrane region" description="Helical" evidence="8">
    <location>
        <begin position="164"/>
        <end position="184"/>
    </location>
</feature>
<dbReference type="PANTHER" id="PTHR23522:SF10">
    <property type="entry name" value="3-PHENYLPROPIONIC ACID TRANSPORTER-RELATED"/>
    <property type="match status" value="1"/>
</dbReference>
<feature type="transmembrane region" description="Helical" evidence="8">
    <location>
        <begin position="77"/>
        <end position="95"/>
    </location>
</feature>
<feature type="transmembrane region" description="Helical" evidence="8">
    <location>
        <begin position="247"/>
        <end position="267"/>
    </location>
</feature>
<evidence type="ECO:0000256" key="4">
    <source>
        <dbReference type="ARBA" id="ARBA00022519"/>
    </source>
</evidence>
<evidence type="ECO:0000256" key="1">
    <source>
        <dbReference type="ARBA" id="ARBA00004429"/>
    </source>
</evidence>
<feature type="transmembrane region" description="Helical" evidence="8">
    <location>
        <begin position="274"/>
        <end position="290"/>
    </location>
</feature>
<feature type="transmembrane region" description="Helical" evidence="8">
    <location>
        <begin position="213"/>
        <end position="235"/>
    </location>
</feature>
<feature type="transmembrane region" description="Helical" evidence="8">
    <location>
        <begin position="296"/>
        <end position="318"/>
    </location>
</feature>
<keyword evidence="7 8" id="KW-0472">Membrane</keyword>
<dbReference type="RefSeq" id="WP_339158662.1">
    <property type="nucleotide sequence ID" value="NZ_LR743510.1"/>
</dbReference>